<reference evidence="2" key="1">
    <citation type="journal article" date="2014" name="Int. J. Syst. Evol. Microbiol.">
        <title>Complete genome sequence of Corynebacterium casei LMG S-19264T (=DSM 44701T), isolated from a smear-ripened cheese.</title>
        <authorList>
            <consortium name="US DOE Joint Genome Institute (JGI-PGF)"/>
            <person name="Walter F."/>
            <person name="Albersmeier A."/>
            <person name="Kalinowski J."/>
            <person name="Ruckert C."/>
        </authorList>
    </citation>
    <scope>NUCLEOTIDE SEQUENCE</scope>
    <source>
        <strain evidence="2">VKM B-2484</strain>
    </source>
</reference>
<proteinExistence type="predicted"/>
<evidence type="ECO:0000313" key="3">
    <source>
        <dbReference type="Proteomes" id="UP001143370"/>
    </source>
</evidence>
<keyword evidence="3" id="KW-1185">Reference proteome</keyword>
<dbReference type="RefSeq" id="WP_213368875.1">
    <property type="nucleotide sequence ID" value="NZ_BSFJ01000035.1"/>
</dbReference>
<name>A0A9W6JB16_9HYPH</name>
<organism evidence="2 3">
    <name type="scientific">Ancylobacter dichloromethanicus</name>
    <dbReference type="NCBI Taxonomy" id="518825"/>
    <lineage>
        <taxon>Bacteria</taxon>
        <taxon>Pseudomonadati</taxon>
        <taxon>Pseudomonadota</taxon>
        <taxon>Alphaproteobacteria</taxon>
        <taxon>Hyphomicrobiales</taxon>
        <taxon>Xanthobacteraceae</taxon>
        <taxon>Ancylobacter</taxon>
    </lineage>
</organism>
<dbReference type="Proteomes" id="UP001143370">
    <property type="component" value="Unassembled WGS sequence"/>
</dbReference>
<evidence type="ECO:0000256" key="1">
    <source>
        <dbReference type="SAM" id="MobiDB-lite"/>
    </source>
</evidence>
<evidence type="ECO:0000313" key="2">
    <source>
        <dbReference type="EMBL" id="GLK74191.1"/>
    </source>
</evidence>
<sequence>MTICGLPRHAVDDIDRRLSATLADIRGENGQELANADSSSSGGTVERVKKWTAEGSVRRGAGGGCHGSAAGIPTIARAGIA</sequence>
<reference evidence="2" key="2">
    <citation type="submission" date="2023-01" db="EMBL/GenBank/DDBJ databases">
        <authorList>
            <person name="Sun Q."/>
            <person name="Evtushenko L."/>
        </authorList>
    </citation>
    <scope>NUCLEOTIDE SEQUENCE</scope>
    <source>
        <strain evidence="2">VKM B-2484</strain>
    </source>
</reference>
<gene>
    <name evidence="2" type="ORF">GCM10017643_43090</name>
</gene>
<feature type="region of interest" description="Disordered" evidence="1">
    <location>
        <begin position="55"/>
        <end position="81"/>
    </location>
</feature>
<dbReference type="AlphaFoldDB" id="A0A9W6JB16"/>
<accession>A0A9W6JB16</accession>
<protein>
    <submittedName>
        <fullName evidence="2">Uncharacterized protein</fullName>
    </submittedName>
</protein>
<comment type="caution">
    <text evidence="2">The sequence shown here is derived from an EMBL/GenBank/DDBJ whole genome shotgun (WGS) entry which is preliminary data.</text>
</comment>
<dbReference type="EMBL" id="BSFJ01000035">
    <property type="protein sequence ID" value="GLK74191.1"/>
    <property type="molecule type" value="Genomic_DNA"/>
</dbReference>